<accession>A0AAD1U3V3</accession>
<sequence length="56" mass="6310">MVTGFAQNIFLIQKTPKPQNLTFPILASIPPTQDPFSPLKLQTSQEDFPKRAQRIA</sequence>
<dbReference type="EMBL" id="CAMPGE010000946">
    <property type="protein sequence ID" value="CAI2359711.1"/>
    <property type="molecule type" value="Genomic_DNA"/>
</dbReference>
<dbReference type="AlphaFoldDB" id="A0AAD1U3V3"/>
<keyword evidence="3" id="KW-1185">Reference proteome</keyword>
<proteinExistence type="predicted"/>
<feature type="region of interest" description="Disordered" evidence="1">
    <location>
        <begin position="33"/>
        <end position="56"/>
    </location>
</feature>
<name>A0AAD1U3V3_EUPCR</name>
<evidence type="ECO:0000256" key="1">
    <source>
        <dbReference type="SAM" id="MobiDB-lite"/>
    </source>
</evidence>
<protein>
    <submittedName>
        <fullName evidence="2">Uncharacterized protein</fullName>
    </submittedName>
</protein>
<organism evidence="2 3">
    <name type="scientific">Euplotes crassus</name>
    <dbReference type="NCBI Taxonomy" id="5936"/>
    <lineage>
        <taxon>Eukaryota</taxon>
        <taxon>Sar</taxon>
        <taxon>Alveolata</taxon>
        <taxon>Ciliophora</taxon>
        <taxon>Intramacronucleata</taxon>
        <taxon>Spirotrichea</taxon>
        <taxon>Hypotrichia</taxon>
        <taxon>Euplotida</taxon>
        <taxon>Euplotidae</taxon>
        <taxon>Moneuplotes</taxon>
    </lineage>
</organism>
<feature type="compositionally biased region" description="Polar residues" evidence="1">
    <location>
        <begin position="33"/>
        <end position="46"/>
    </location>
</feature>
<evidence type="ECO:0000313" key="2">
    <source>
        <dbReference type="EMBL" id="CAI2359711.1"/>
    </source>
</evidence>
<reference evidence="2" key="1">
    <citation type="submission" date="2023-07" db="EMBL/GenBank/DDBJ databases">
        <authorList>
            <consortium name="AG Swart"/>
            <person name="Singh M."/>
            <person name="Singh A."/>
            <person name="Seah K."/>
            <person name="Emmerich C."/>
        </authorList>
    </citation>
    <scope>NUCLEOTIDE SEQUENCE</scope>
    <source>
        <strain evidence="2">DP1</strain>
    </source>
</reference>
<comment type="caution">
    <text evidence="2">The sequence shown here is derived from an EMBL/GenBank/DDBJ whole genome shotgun (WGS) entry which is preliminary data.</text>
</comment>
<dbReference type="Proteomes" id="UP001295684">
    <property type="component" value="Unassembled WGS sequence"/>
</dbReference>
<gene>
    <name evidence="2" type="ORF">ECRASSUSDP1_LOCUS1004</name>
</gene>
<evidence type="ECO:0000313" key="3">
    <source>
        <dbReference type="Proteomes" id="UP001295684"/>
    </source>
</evidence>